<dbReference type="AlphaFoldDB" id="A0A5K3FC35"/>
<protein>
    <submittedName>
        <fullName evidence="1">Integrase</fullName>
    </submittedName>
</protein>
<accession>A0A5K3FC35</accession>
<proteinExistence type="predicted"/>
<name>A0A5K3FC35_MESCO</name>
<evidence type="ECO:0000313" key="1">
    <source>
        <dbReference type="WBParaSite" id="MCU_006645-RA"/>
    </source>
</evidence>
<reference evidence="1" key="1">
    <citation type="submission" date="2019-11" db="UniProtKB">
        <authorList>
            <consortium name="WormBaseParasite"/>
        </authorList>
    </citation>
    <scope>IDENTIFICATION</scope>
</reference>
<dbReference type="WBParaSite" id="MCU_006645-RA">
    <property type="protein sequence ID" value="MCU_006645-RA"/>
    <property type="gene ID" value="MCU_006645"/>
</dbReference>
<organism evidence="1">
    <name type="scientific">Mesocestoides corti</name>
    <name type="common">Flatworm</name>
    <dbReference type="NCBI Taxonomy" id="53468"/>
    <lineage>
        <taxon>Eukaryota</taxon>
        <taxon>Metazoa</taxon>
        <taxon>Spiralia</taxon>
        <taxon>Lophotrochozoa</taxon>
        <taxon>Platyhelminthes</taxon>
        <taxon>Cestoda</taxon>
        <taxon>Eucestoda</taxon>
        <taxon>Cyclophyllidea</taxon>
        <taxon>Mesocestoididae</taxon>
        <taxon>Mesocestoides</taxon>
    </lineage>
</organism>
<sequence length="57" mass="6451">MLPAARILNSLLIHTDIYPGLASHLGLDVSACMTHTSAVYIRTRKPHSRRRLRQVLE</sequence>